<dbReference type="OrthoDB" id="2441470at2759"/>
<proteinExistence type="predicted"/>
<protein>
    <submittedName>
        <fullName evidence="1">Uncharacterized protein</fullName>
    </submittedName>
</protein>
<dbReference type="EMBL" id="PQFF01000018">
    <property type="protein sequence ID" value="RHZ88915.1"/>
    <property type="molecule type" value="Genomic_DNA"/>
</dbReference>
<keyword evidence="2" id="KW-1185">Reference proteome</keyword>
<reference evidence="1 2" key="1">
    <citation type="submission" date="2018-08" db="EMBL/GenBank/DDBJ databases">
        <title>Genome and evolution of the arbuscular mycorrhizal fungus Diversispora epigaea (formerly Glomus versiforme) and its bacterial endosymbionts.</title>
        <authorList>
            <person name="Sun X."/>
            <person name="Fei Z."/>
            <person name="Harrison M."/>
        </authorList>
    </citation>
    <scope>NUCLEOTIDE SEQUENCE [LARGE SCALE GENOMIC DNA]</scope>
    <source>
        <strain evidence="1 2">IT104</strain>
    </source>
</reference>
<organism evidence="1 2">
    <name type="scientific">Diversispora epigaea</name>
    <dbReference type="NCBI Taxonomy" id="1348612"/>
    <lineage>
        <taxon>Eukaryota</taxon>
        <taxon>Fungi</taxon>
        <taxon>Fungi incertae sedis</taxon>
        <taxon>Mucoromycota</taxon>
        <taxon>Glomeromycotina</taxon>
        <taxon>Glomeromycetes</taxon>
        <taxon>Diversisporales</taxon>
        <taxon>Diversisporaceae</taxon>
        <taxon>Diversispora</taxon>
    </lineage>
</organism>
<dbReference type="AlphaFoldDB" id="A0A397JKM7"/>
<accession>A0A397JKM7</accession>
<evidence type="ECO:0000313" key="2">
    <source>
        <dbReference type="Proteomes" id="UP000266861"/>
    </source>
</evidence>
<dbReference type="STRING" id="1348612.A0A397JKM7"/>
<gene>
    <name evidence="1" type="ORF">Glove_20g1</name>
</gene>
<evidence type="ECO:0000313" key="1">
    <source>
        <dbReference type="EMBL" id="RHZ88915.1"/>
    </source>
</evidence>
<name>A0A397JKM7_9GLOM</name>
<dbReference type="Proteomes" id="UP000266861">
    <property type="component" value="Unassembled WGS sequence"/>
</dbReference>
<sequence length="198" mass="22818">MFKDKDLKVLIPELLYQEKSLHPITPILTPELSTSELAIFDLEILSITSTTSELESSPLLSDQEKSLHLKLELELEPEPLNLETLCNNSINITNQNFNLISDETIDQDSNFLNQESDPIFSDRYEILRITARRNFKQYTEKIINQMLKKRKLIDFKIGNLLGCKYGILNVGYYSSELETFGTITYPELDEIPLNQISI</sequence>
<comment type="caution">
    <text evidence="1">The sequence shown here is derived from an EMBL/GenBank/DDBJ whole genome shotgun (WGS) entry which is preliminary data.</text>
</comment>